<protein>
    <recommendedName>
        <fullName evidence="6">short-chain-enoyl-CoA hydratase</fullName>
        <ecNumber evidence="6">4.2.1.150</ecNumber>
    </recommendedName>
</protein>
<dbReference type="RefSeq" id="WP_078664472.1">
    <property type="nucleotide sequence ID" value="NZ_FUXM01000002.1"/>
</dbReference>
<comment type="catalytic activity">
    <reaction evidence="5">
        <text>a short-chain (3S)-3-hydroxyacyl-CoA = a short-chain (2E)-enoyl-CoA + H2O</text>
        <dbReference type="Rhea" id="RHEA:52664"/>
        <dbReference type="ChEBI" id="CHEBI:15377"/>
        <dbReference type="ChEBI" id="CHEBI:87488"/>
        <dbReference type="ChEBI" id="CHEBI:136760"/>
        <dbReference type="EC" id="4.2.1.150"/>
    </reaction>
</comment>
<comment type="subunit">
    <text evidence="3">Homotetramer.</text>
</comment>
<proteinExistence type="inferred from homology"/>
<dbReference type="PANTHER" id="PTHR11941">
    <property type="entry name" value="ENOYL-COA HYDRATASE-RELATED"/>
    <property type="match status" value="1"/>
</dbReference>
<gene>
    <name evidence="8" type="ORF">SAMN02745885_00319</name>
</gene>
<dbReference type="OrthoDB" id="9775794at2"/>
<evidence type="ECO:0000256" key="3">
    <source>
        <dbReference type="ARBA" id="ARBA00011881"/>
    </source>
</evidence>
<evidence type="ECO:0000256" key="2">
    <source>
        <dbReference type="ARBA" id="ARBA00005254"/>
    </source>
</evidence>
<sequence>MSFLIQQEIIEGNGLLLTINRPEVYNALCYPLLTELKELVFQLYHSNLRIMIITGAGTKAFCSGADLKERDSMNDDQVLQFIDTIRDTFQLIANLPFPVIAAINGVAFGGGLELALACDLRLASEQAMLGLTEVALGIIPGAGGTQRLARIIGPARAKELIFTAARFTAREGEKIGLINHVYKPEDLLPNALGLAERIAQHGPLAVRQAKTAINRGLNMSLDDALYWETSCYRQLINTADRREGLTAFKEKRLPQFQGK</sequence>
<keyword evidence="9" id="KW-1185">Reference proteome</keyword>
<dbReference type="Proteomes" id="UP000189933">
    <property type="component" value="Unassembled WGS sequence"/>
</dbReference>
<keyword evidence="4" id="KW-0456">Lyase</keyword>
<dbReference type="GO" id="GO:0006635">
    <property type="term" value="P:fatty acid beta-oxidation"/>
    <property type="evidence" value="ECO:0007669"/>
    <property type="project" value="TreeGrafter"/>
</dbReference>
<evidence type="ECO:0000256" key="7">
    <source>
        <dbReference type="RuleBase" id="RU003707"/>
    </source>
</evidence>
<dbReference type="FunFam" id="3.90.226.10:FF:000009">
    <property type="entry name" value="Carnitinyl-CoA dehydratase"/>
    <property type="match status" value="1"/>
</dbReference>
<comment type="similarity">
    <text evidence="2 7">Belongs to the enoyl-CoA hydratase/isomerase family.</text>
</comment>
<evidence type="ECO:0000256" key="1">
    <source>
        <dbReference type="ARBA" id="ARBA00005086"/>
    </source>
</evidence>
<dbReference type="Gene3D" id="3.90.226.10">
    <property type="entry name" value="2-enoyl-CoA Hydratase, Chain A, domain 1"/>
    <property type="match status" value="1"/>
</dbReference>
<reference evidence="9" key="1">
    <citation type="submission" date="2017-02" db="EMBL/GenBank/DDBJ databases">
        <authorList>
            <person name="Varghese N."/>
            <person name="Submissions S."/>
        </authorList>
    </citation>
    <scope>NUCLEOTIDE SEQUENCE [LARGE SCALE GENOMIC DNA]</scope>
    <source>
        <strain evidence="9">DSM 16521</strain>
    </source>
</reference>
<dbReference type="InterPro" id="IPR014748">
    <property type="entry name" value="Enoyl-CoA_hydra_C"/>
</dbReference>
<dbReference type="AlphaFoldDB" id="A0A1T4LV93"/>
<dbReference type="InterPro" id="IPR001753">
    <property type="entry name" value="Enoyl-CoA_hydra/iso"/>
</dbReference>
<dbReference type="InterPro" id="IPR029045">
    <property type="entry name" value="ClpP/crotonase-like_dom_sf"/>
</dbReference>
<name>A0A1T4LV93_9FIRM</name>
<dbReference type="GO" id="GO:0018812">
    <property type="term" value="F:3-hydroxyacyl-CoA dehydratase activity"/>
    <property type="evidence" value="ECO:0007669"/>
    <property type="project" value="UniProtKB-EC"/>
</dbReference>
<dbReference type="EMBL" id="FUXM01000002">
    <property type="protein sequence ID" value="SJZ58556.1"/>
    <property type="molecule type" value="Genomic_DNA"/>
</dbReference>
<organism evidence="8 9">
    <name type="scientific">Carboxydocella sporoproducens DSM 16521</name>
    <dbReference type="NCBI Taxonomy" id="1121270"/>
    <lineage>
        <taxon>Bacteria</taxon>
        <taxon>Bacillati</taxon>
        <taxon>Bacillota</taxon>
        <taxon>Clostridia</taxon>
        <taxon>Eubacteriales</taxon>
        <taxon>Clostridiales Family XVI. Incertae Sedis</taxon>
        <taxon>Carboxydocella</taxon>
    </lineage>
</organism>
<dbReference type="FunFam" id="1.10.12.10:FF:000001">
    <property type="entry name" value="Probable enoyl-CoA hydratase, mitochondrial"/>
    <property type="match status" value="1"/>
</dbReference>
<dbReference type="PANTHER" id="PTHR11941:SF54">
    <property type="entry name" value="ENOYL-COA HYDRATASE, MITOCHONDRIAL"/>
    <property type="match status" value="1"/>
</dbReference>
<dbReference type="InterPro" id="IPR018376">
    <property type="entry name" value="Enoyl-CoA_hyd/isom_CS"/>
</dbReference>
<dbReference type="Gene3D" id="1.10.12.10">
    <property type="entry name" value="Lyase 2-enoyl-coa Hydratase, Chain A, domain 2"/>
    <property type="match status" value="1"/>
</dbReference>
<dbReference type="Pfam" id="PF00378">
    <property type="entry name" value="ECH_1"/>
    <property type="match status" value="1"/>
</dbReference>
<dbReference type="SUPFAM" id="SSF52096">
    <property type="entry name" value="ClpP/crotonase"/>
    <property type="match status" value="1"/>
</dbReference>
<dbReference type="EC" id="4.2.1.150" evidence="6"/>
<evidence type="ECO:0000313" key="8">
    <source>
        <dbReference type="EMBL" id="SJZ58556.1"/>
    </source>
</evidence>
<evidence type="ECO:0000256" key="5">
    <source>
        <dbReference type="ARBA" id="ARBA00050624"/>
    </source>
</evidence>
<dbReference type="PROSITE" id="PS00166">
    <property type="entry name" value="ENOYL_COA_HYDRATASE"/>
    <property type="match status" value="1"/>
</dbReference>
<evidence type="ECO:0000313" key="9">
    <source>
        <dbReference type="Proteomes" id="UP000189933"/>
    </source>
</evidence>
<dbReference type="CDD" id="cd06558">
    <property type="entry name" value="crotonase-like"/>
    <property type="match status" value="1"/>
</dbReference>
<evidence type="ECO:0000256" key="4">
    <source>
        <dbReference type="ARBA" id="ARBA00023239"/>
    </source>
</evidence>
<accession>A0A1T4LV93</accession>
<comment type="pathway">
    <text evidence="1">Lipid metabolism; butanoate metabolism.</text>
</comment>
<evidence type="ECO:0000256" key="6">
    <source>
        <dbReference type="ARBA" id="ARBA00067035"/>
    </source>
</evidence>